<keyword evidence="1" id="KW-0378">Hydrolase</keyword>
<dbReference type="GO" id="GO:0016787">
    <property type="term" value="F:hydrolase activity"/>
    <property type="evidence" value="ECO:0007669"/>
    <property type="project" value="UniProtKB-KW"/>
</dbReference>
<dbReference type="SUPFAM" id="SSF56784">
    <property type="entry name" value="HAD-like"/>
    <property type="match status" value="1"/>
</dbReference>
<name>A0ABW1ZVS7_9GAMM</name>
<dbReference type="InterPro" id="IPR023214">
    <property type="entry name" value="HAD_sf"/>
</dbReference>
<dbReference type="SFLD" id="SFLDG01129">
    <property type="entry name" value="C1.5:_HAD__Beta-PGM__Phosphata"/>
    <property type="match status" value="1"/>
</dbReference>
<dbReference type="Gene3D" id="3.40.50.1000">
    <property type="entry name" value="HAD superfamily/HAD-like"/>
    <property type="match status" value="1"/>
</dbReference>
<dbReference type="InterPro" id="IPR006439">
    <property type="entry name" value="HAD-SF_hydro_IA"/>
</dbReference>
<dbReference type="Pfam" id="PF00702">
    <property type="entry name" value="Hydrolase"/>
    <property type="match status" value="1"/>
</dbReference>
<evidence type="ECO:0000313" key="1">
    <source>
        <dbReference type="EMBL" id="MFC6669285.1"/>
    </source>
</evidence>
<dbReference type="NCBIfam" id="TIGR01509">
    <property type="entry name" value="HAD-SF-IA-v3"/>
    <property type="match status" value="1"/>
</dbReference>
<dbReference type="Proteomes" id="UP001596422">
    <property type="component" value="Unassembled WGS sequence"/>
</dbReference>
<dbReference type="RefSeq" id="WP_379907857.1">
    <property type="nucleotide sequence ID" value="NZ_JBHSWE010000001.1"/>
</dbReference>
<accession>A0ABW1ZVS7</accession>
<organism evidence="1 2">
    <name type="scientific">Marinobacterium aestuariivivens</name>
    <dbReference type="NCBI Taxonomy" id="1698799"/>
    <lineage>
        <taxon>Bacteria</taxon>
        <taxon>Pseudomonadati</taxon>
        <taxon>Pseudomonadota</taxon>
        <taxon>Gammaproteobacteria</taxon>
        <taxon>Oceanospirillales</taxon>
        <taxon>Oceanospirillaceae</taxon>
        <taxon>Marinobacterium</taxon>
    </lineage>
</organism>
<dbReference type="CDD" id="cd07505">
    <property type="entry name" value="HAD_BPGM-like"/>
    <property type="match status" value="1"/>
</dbReference>
<reference evidence="2" key="1">
    <citation type="journal article" date="2019" name="Int. J. Syst. Evol. Microbiol.">
        <title>The Global Catalogue of Microorganisms (GCM) 10K type strain sequencing project: providing services to taxonomists for standard genome sequencing and annotation.</title>
        <authorList>
            <consortium name="The Broad Institute Genomics Platform"/>
            <consortium name="The Broad Institute Genome Sequencing Center for Infectious Disease"/>
            <person name="Wu L."/>
            <person name="Ma J."/>
        </authorList>
    </citation>
    <scope>NUCLEOTIDE SEQUENCE [LARGE SCALE GENOMIC DNA]</scope>
    <source>
        <strain evidence="2">NBRC 111756</strain>
    </source>
</reference>
<gene>
    <name evidence="1" type="ORF">ACFQDL_03610</name>
</gene>
<dbReference type="PANTHER" id="PTHR18901">
    <property type="entry name" value="2-DEOXYGLUCOSE-6-PHOSPHATE PHOSPHATASE 2"/>
    <property type="match status" value="1"/>
</dbReference>
<evidence type="ECO:0000313" key="2">
    <source>
        <dbReference type="Proteomes" id="UP001596422"/>
    </source>
</evidence>
<comment type="caution">
    <text evidence="1">The sequence shown here is derived from an EMBL/GenBank/DDBJ whole genome shotgun (WGS) entry which is preliminary data.</text>
</comment>
<protein>
    <submittedName>
        <fullName evidence="1">HAD family hydrolase</fullName>
    </submittedName>
</protein>
<dbReference type="PANTHER" id="PTHR18901:SF38">
    <property type="entry name" value="PSEUDOURIDINE-5'-PHOSPHATASE"/>
    <property type="match status" value="1"/>
</dbReference>
<dbReference type="Gene3D" id="1.10.150.240">
    <property type="entry name" value="Putative phosphatase, domain 2"/>
    <property type="match status" value="1"/>
</dbReference>
<keyword evidence="2" id="KW-1185">Reference proteome</keyword>
<dbReference type="InterPro" id="IPR036412">
    <property type="entry name" value="HAD-like_sf"/>
</dbReference>
<proteinExistence type="predicted"/>
<dbReference type="InterPro" id="IPR023198">
    <property type="entry name" value="PGP-like_dom2"/>
</dbReference>
<dbReference type="SFLD" id="SFLDS00003">
    <property type="entry name" value="Haloacid_Dehalogenase"/>
    <property type="match status" value="1"/>
</dbReference>
<dbReference type="EMBL" id="JBHSWE010000001">
    <property type="protein sequence ID" value="MFC6669285.1"/>
    <property type="molecule type" value="Genomic_DNA"/>
</dbReference>
<sequence length="220" mass="23772">MTFAIFDMDGLLIDSEPVWMATQRAVMQEGYGLTLSDTQLQAFQGRSSRDFCQTMARCHPGRGVKPDELLDELLQRMERAIVEAPLMPGARALVDWLAGEGVPMAIASSSPLAFIEAVVERHRLPVRVLASGTEVPRSKPHPAVFELAAGRLGAEPAQCRVWEDSVNGVVAARAAGMTVTAVPDPAHPAPQKFSIADHIHRSLHQSLSELQTAGTAQTTE</sequence>